<evidence type="ECO:0000256" key="1">
    <source>
        <dbReference type="SAM" id="MobiDB-lite"/>
    </source>
</evidence>
<dbReference type="Proteomes" id="UP000499080">
    <property type="component" value="Unassembled WGS sequence"/>
</dbReference>
<proteinExistence type="predicted"/>
<keyword evidence="3" id="KW-1185">Reference proteome</keyword>
<accession>A0A4Y2F1R8</accession>
<feature type="compositionally biased region" description="Polar residues" evidence="1">
    <location>
        <begin position="45"/>
        <end position="57"/>
    </location>
</feature>
<evidence type="ECO:0000313" key="2">
    <source>
        <dbReference type="EMBL" id="GBM35051.1"/>
    </source>
</evidence>
<sequence>MKDSAGRGSQGHRMLNLRKWIKTNPEERSREVAGKMLKQERNEEGQTSSLGRPRSSANRSCSLFLYHESFAYNIGPPIHGWYQQKHPGAALELNYLLQTICSLVWGWRRGISLKVQHWFVIFCGRADSWTWSS</sequence>
<comment type="caution">
    <text evidence="2">The sequence shown here is derived from an EMBL/GenBank/DDBJ whole genome shotgun (WGS) entry which is preliminary data.</text>
</comment>
<dbReference type="AlphaFoldDB" id="A0A4Y2F1R8"/>
<evidence type="ECO:0000313" key="3">
    <source>
        <dbReference type="Proteomes" id="UP000499080"/>
    </source>
</evidence>
<gene>
    <name evidence="2" type="ORF">AVEN_203218_1</name>
</gene>
<reference evidence="2 3" key="1">
    <citation type="journal article" date="2019" name="Sci. Rep.">
        <title>Orb-weaving spider Araneus ventricosus genome elucidates the spidroin gene catalogue.</title>
        <authorList>
            <person name="Kono N."/>
            <person name="Nakamura H."/>
            <person name="Ohtoshi R."/>
            <person name="Moran D.A.P."/>
            <person name="Shinohara A."/>
            <person name="Yoshida Y."/>
            <person name="Fujiwara M."/>
            <person name="Mori M."/>
            <person name="Tomita M."/>
            <person name="Arakawa K."/>
        </authorList>
    </citation>
    <scope>NUCLEOTIDE SEQUENCE [LARGE SCALE GENOMIC DNA]</scope>
</reference>
<dbReference type="EMBL" id="BGPR01000774">
    <property type="protein sequence ID" value="GBM35051.1"/>
    <property type="molecule type" value="Genomic_DNA"/>
</dbReference>
<organism evidence="2 3">
    <name type="scientific">Araneus ventricosus</name>
    <name type="common">Orbweaver spider</name>
    <name type="synonym">Epeira ventricosa</name>
    <dbReference type="NCBI Taxonomy" id="182803"/>
    <lineage>
        <taxon>Eukaryota</taxon>
        <taxon>Metazoa</taxon>
        <taxon>Ecdysozoa</taxon>
        <taxon>Arthropoda</taxon>
        <taxon>Chelicerata</taxon>
        <taxon>Arachnida</taxon>
        <taxon>Araneae</taxon>
        <taxon>Araneomorphae</taxon>
        <taxon>Entelegynae</taxon>
        <taxon>Araneoidea</taxon>
        <taxon>Araneidae</taxon>
        <taxon>Araneus</taxon>
    </lineage>
</organism>
<protein>
    <submittedName>
        <fullName evidence="2">Uncharacterized protein</fullName>
    </submittedName>
</protein>
<feature type="region of interest" description="Disordered" evidence="1">
    <location>
        <begin position="20"/>
        <end position="57"/>
    </location>
</feature>
<feature type="compositionally biased region" description="Basic and acidic residues" evidence="1">
    <location>
        <begin position="24"/>
        <end position="44"/>
    </location>
</feature>
<name>A0A4Y2F1R8_ARAVE</name>